<dbReference type="InterPro" id="IPR011335">
    <property type="entry name" value="Restrct_endonuc-II-like"/>
</dbReference>
<dbReference type="EMBL" id="NOWF01000012">
    <property type="protein sequence ID" value="OYD06462.1"/>
    <property type="molecule type" value="Genomic_DNA"/>
</dbReference>
<dbReference type="Proteomes" id="UP000215459">
    <property type="component" value="Unassembled WGS sequence"/>
</dbReference>
<comment type="caution">
    <text evidence="3">The sequence shown here is derived from an EMBL/GenBank/DDBJ whole genome shotgun (WGS) entry which is preliminary data.</text>
</comment>
<dbReference type="RefSeq" id="WP_094265684.1">
    <property type="nucleotide sequence ID" value="NZ_NOWF01000012.1"/>
</dbReference>
<dbReference type="Pfam" id="PF02021">
    <property type="entry name" value="UPF0102"/>
    <property type="match status" value="1"/>
</dbReference>
<sequence>MDGRRRTGRIGEEWARRHLVRKGWEIWDTNWRTRLGELDIIARDRGQIVVVEVRSTRGTRFGLGYQSVDPRKQRQVRKLALQYLQAHRLQGQPFRIDVVSVLLSRSDRPIQIDHLEAAF</sequence>
<evidence type="ECO:0000256" key="1">
    <source>
        <dbReference type="ARBA" id="ARBA00006738"/>
    </source>
</evidence>
<dbReference type="InterPro" id="IPR011856">
    <property type="entry name" value="tRNA_endonuc-like_dom_sf"/>
</dbReference>
<keyword evidence="4" id="KW-1185">Reference proteome</keyword>
<organism evidence="3 4">
    <name type="scientific">Paludifilum halophilum</name>
    <dbReference type="NCBI Taxonomy" id="1642702"/>
    <lineage>
        <taxon>Bacteria</taxon>
        <taxon>Bacillati</taxon>
        <taxon>Bacillota</taxon>
        <taxon>Bacilli</taxon>
        <taxon>Bacillales</taxon>
        <taxon>Thermoactinomycetaceae</taxon>
        <taxon>Paludifilum</taxon>
    </lineage>
</organism>
<comment type="similarity">
    <text evidence="1 2">Belongs to the UPF0102 family.</text>
</comment>
<dbReference type="PANTHER" id="PTHR34039">
    <property type="entry name" value="UPF0102 PROTEIN YRAN"/>
    <property type="match status" value="1"/>
</dbReference>
<dbReference type="NCBIfam" id="NF009154">
    <property type="entry name" value="PRK12497.3-3"/>
    <property type="match status" value="1"/>
</dbReference>
<proteinExistence type="inferred from homology"/>
<evidence type="ECO:0000313" key="3">
    <source>
        <dbReference type="EMBL" id="OYD06462.1"/>
    </source>
</evidence>
<dbReference type="HAMAP" id="MF_00048">
    <property type="entry name" value="UPF0102"/>
    <property type="match status" value="1"/>
</dbReference>
<gene>
    <name evidence="3" type="ORF">CHM34_16350</name>
</gene>
<evidence type="ECO:0000256" key="2">
    <source>
        <dbReference type="HAMAP-Rule" id="MF_00048"/>
    </source>
</evidence>
<protein>
    <recommendedName>
        <fullName evidence="2">UPF0102 protein CHM34_16350</fullName>
    </recommendedName>
</protein>
<dbReference type="GO" id="GO:0003676">
    <property type="term" value="F:nucleic acid binding"/>
    <property type="evidence" value="ECO:0007669"/>
    <property type="project" value="InterPro"/>
</dbReference>
<dbReference type="CDD" id="cd20736">
    <property type="entry name" value="PoNe_Nuclease"/>
    <property type="match status" value="1"/>
</dbReference>
<dbReference type="Gene3D" id="3.40.1350.10">
    <property type="match status" value="1"/>
</dbReference>
<dbReference type="AlphaFoldDB" id="A0A235B2J2"/>
<dbReference type="OrthoDB" id="9802516at2"/>
<reference evidence="3 4" key="1">
    <citation type="submission" date="2017-07" db="EMBL/GenBank/DDBJ databases">
        <title>The genome sequence of Paludifilum halophilum highlights mechanisms for microbial adaptation to high salt environemnts.</title>
        <authorList>
            <person name="Belbahri L."/>
        </authorList>
    </citation>
    <scope>NUCLEOTIDE SEQUENCE [LARGE SCALE GENOMIC DNA]</scope>
    <source>
        <strain evidence="3 4">DSM 102817</strain>
    </source>
</reference>
<dbReference type="PANTHER" id="PTHR34039:SF1">
    <property type="entry name" value="UPF0102 PROTEIN YRAN"/>
    <property type="match status" value="1"/>
</dbReference>
<dbReference type="SUPFAM" id="SSF52980">
    <property type="entry name" value="Restriction endonuclease-like"/>
    <property type="match status" value="1"/>
</dbReference>
<dbReference type="NCBIfam" id="NF009150">
    <property type="entry name" value="PRK12497.1-3"/>
    <property type="match status" value="1"/>
</dbReference>
<accession>A0A235B2J2</accession>
<name>A0A235B2J2_9BACL</name>
<evidence type="ECO:0000313" key="4">
    <source>
        <dbReference type="Proteomes" id="UP000215459"/>
    </source>
</evidence>
<dbReference type="InterPro" id="IPR003509">
    <property type="entry name" value="UPF0102_YraN-like"/>
</dbReference>